<dbReference type="AlphaFoldDB" id="A0A372MCZ8"/>
<dbReference type="InterPro" id="IPR050639">
    <property type="entry name" value="SSR_resolvase"/>
</dbReference>
<dbReference type="PANTHER" id="PTHR30461">
    <property type="entry name" value="DNA-INVERTASE FROM LAMBDOID PROPHAGE"/>
    <property type="match status" value="1"/>
</dbReference>
<accession>A0A372MCZ8</accession>
<evidence type="ECO:0000313" key="5">
    <source>
        <dbReference type="Proteomes" id="UP000264002"/>
    </source>
</evidence>
<name>A0A372MCZ8_9SPIR</name>
<dbReference type="InterPro" id="IPR038109">
    <property type="entry name" value="DNA_bind_recomb_sf"/>
</dbReference>
<dbReference type="EMBL" id="QUWK01000025">
    <property type="protein sequence ID" value="RFU93669.1"/>
    <property type="molecule type" value="Genomic_DNA"/>
</dbReference>
<keyword evidence="5" id="KW-1185">Reference proteome</keyword>
<dbReference type="SUPFAM" id="SSF53041">
    <property type="entry name" value="Resolvase-like"/>
    <property type="match status" value="1"/>
</dbReference>
<feature type="compositionally biased region" description="Basic residues" evidence="1">
    <location>
        <begin position="313"/>
        <end position="331"/>
    </location>
</feature>
<feature type="domain" description="Recombinase" evidence="3">
    <location>
        <begin position="180"/>
        <end position="305"/>
    </location>
</feature>
<gene>
    <name evidence="4" type="ORF">DYP60_13660</name>
</gene>
<dbReference type="InterPro" id="IPR011109">
    <property type="entry name" value="DNA_bind_recombinase_dom"/>
</dbReference>
<organism evidence="4 5">
    <name type="scientific">Sphaerochaeta halotolerans</name>
    <dbReference type="NCBI Taxonomy" id="2293840"/>
    <lineage>
        <taxon>Bacteria</taxon>
        <taxon>Pseudomonadati</taxon>
        <taxon>Spirochaetota</taxon>
        <taxon>Spirochaetia</taxon>
        <taxon>Spirochaetales</taxon>
        <taxon>Sphaerochaetaceae</taxon>
        <taxon>Sphaerochaeta</taxon>
    </lineage>
</organism>
<dbReference type="Gene3D" id="3.90.1750.20">
    <property type="entry name" value="Putative Large Serine Recombinase, Chain B, Domain 2"/>
    <property type="match status" value="1"/>
</dbReference>
<dbReference type="SMART" id="SM00857">
    <property type="entry name" value="Resolvase"/>
    <property type="match status" value="1"/>
</dbReference>
<evidence type="ECO:0000313" key="4">
    <source>
        <dbReference type="EMBL" id="RFU93669.1"/>
    </source>
</evidence>
<evidence type="ECO:0000256" key="1">
    <source>
        <dbReference type="SAM" id="MobiDB-lite"/>
    </source>
</evidence>
<dbReference type="Pfam" id="PF07508">
    <property type="entry name" value="Recombinase"/>
    <property type="match status" value="1"/>
</dbReference>
<dbReference type="Pfam" id="PF00239">
    <property type="entry name" value="Resolvase"/>
    <property type="match status" value="1"/>
</dbReference>
<dbReference type="PANTHER" id="PTHR30461:SF23">
    <property type="entry name" value="DNA RECOMBINASE-RELATED"/>
    <property type="match status" value="1"/>
</dbReference>
<protein>
    <submittedName>
        <fullName evidence="4">Recombinase family protein</fullName>
    </submittedName>
</protein>
<dbReference type="GO" id="GO:0000150">
    <property type="term" value="F:DNA strand exchange activity"/>
    <property type="evidence" value="ECO:0007669"/>
    <property type="project" value="InterPro"/>
</dbReference>
<dbReference type="InterPro" id="IPR006119">
    <property type="entry name" value="Resolv_N"/>
</dbReference>
<evidence type="ECO:0000259" key="3">
    <source>
        <dbReference type="PROSITE" id="PS51737"/>
    </source>
</evidence>
<feature type="domain" description="Resolvase/invertase-type recombinase catalytic" evidence="2">
    <location>
        <begin position="24"/>
        <end position="171"/>
    </location>
</feature>
<reference evidence="4 5" key="2">
    <citation type="submission" date="2018-09" db="EMBL/GenBank/DDBJ databases">
        <title>Genome of Sphaerochaeta halotolerans strain 4-11.</title>
        <authorList>
            <person name="Nazina T.N."/>
            <person name="Sokolova D.S."/>
        </authorList>
    </citation>
    <scope>NUCLEOTIDE SEQUENCE [LARGE SCALE GENOMIC DNA]</scope>
    <source>
        <strain evidence="4 5">4-11</strain>
    </source>
</reference>
<dbReference type="GO" id="GO:0003677">
    <property type="term" value="F:DNA binding"/>
    <property type="evidence" value="ECO:0007669"/>
    <property type="project" value="InterPro"/>
</dbReference>
<dbReference type="RefSeq" id="WP_117331572.1">
    <property type="nucleotide sequence ID" value="NZ_QUWK01000025.1"/>
</dbReference>
<dbReference type="Gene3D" id="3.40.50.1390">
    <property type="entry name" value="Resolvase, N-terminal catalytic domain"/>
    <property type="match status" value="1"/>
</dbReference>
<dbReference type="PROSITE" id="PS51736">
    <property type="entry name" value="RECOMBINASES_3"/>
    <property type="match status" value="1"/>
</dbReference>
<dbReference type="InterPro" id="IPR036162">
    <property type="entry name" value="Resolvase-like_N_sf"/>
</dbReference>
<dbReference type="PROSITE" id="PS51737">
    <property type="entry name" value="RECOMBINASE_DNA_BIND"/>
    <property type="match status" value="1"/>
</dbReference>
<comment type="caution">
    <text evidence="4">The sequence shown here is derived from an EMBL/GenBank/DDBJ whole genome shotgun (WGS) entry which is preliminary data.</text>
</comment>
<dbReference type="CDD" id="cd00338">
    <property type="entry name" value="Ser_Recombinase"/>
    <property type="match status" value="1"/>
</dbReference>
<reference evidence="5" key="1">
    <citation type="submission" date="2018-08" db="EMBL/GenBank/DDBJ databases">
        <authorList>
            <person name="Grouzdev D.S."/>
            <person name="Krutkina M.S."/>
        </authorList>
    </citation>
    <scope>NUCLEOTIDE SEQUENCE [LARGE SCALE GENOMIC DNA]</scope>
    <source>
        <strain evidence="5">4-11</strain>
    </source>
</reference>
<dbReference type="Proteomes" id="UP000264002">
    <property type="component" value="Unassembled WGS sequence"/>
</dbReference>
<feature type="region of interest" description="Disordered" evidence="1">
    <location>
        <begin position="306"/>
        <end position="337"/>
    </location>
</feature>
<evidence type="ECO:0000259" key="2">
    <source>
        <dbReference type="PROSITE" id="PS51736"/>
    </source>
</evidence>
<proteinExistence type="predicted"/>
<sequence>MPDDEKRKPIIHVIPARRHFKRLRVALYCRVSTHMERQLQSLSAQMDFEKEDIQENPAWEYVGTYTDIKSGRTISSRPGFQSLLADCEAGKIDMIYTKSISRFGRNCVDFLVTLRRLKELKVDVFFYNERIHLLSQAGELLLTLHAGIAQAESENKSENIKWGLRRSTMDPDAPAFSRRCYGYDRNEEEGLILNIAEARIVLKIFDWYEQGWSIVKIKKELEALKVPTPTGKKKWPVKTIENILTNEKYTGTSVYGETESADFPSTKRTVRDPFEVHRSRNHHIPIIHERQFKRVQKLKAKRSNIEIDEHGNKVRKSTHYSSKKVVKKVNKTTKPQN</sequence>